<dbReference type="eggNOG" id="ENOG502Z9B7">
    <property type="taxonomic scope" value="Bacteria"/>
</dbReference>
<evidence type="ECO:0000256" key="1">
    <source>
        <dbReference type="SAM" id="MobiDB-lite"/>
    </source>
</evidence>
<dbReference type="EMBL" id="JAME01000053">
    <property type="protein sequence ID" value="ETX26825.1"/>
    <property type="molecule type" value="Genomic_DNA"/>
</dbReference>
<feature type="compositionally biased region" description="Basic and acidic residues" evidence="1">
    <location>
        <begin position="193"/>
        <end position="211"/>
    </location>
</feature>
<dbReference type="InterPro" id="IPR010686">
    <property type="entry name" value="OBAP-like"/>
</dbReference>
<sequence length="237" mass="26497">MRGPKVHSPGDRKTLWRTTLETGSRAFQDTAPLADFDIYVVGFHCARHAPHMHMEAHHYCRQVNSEVLHCVIFDGNTRDANLIGIEYIISGALFDGLPEAEKAYWHPHNYEVLSGQLSAPGLPESAEHALVALLVNSYGKTWHTWHTGRADGHGRPGDPLPYGDAQLMWSFNRDGEVDPRLKEEVNTSMGIDEMGKRARRRDLARDARPQRGVDALKSAFPEADGRPDGVRDADEEP</sequence>
<reference evidence="2 3" key="1">
    <citation type="submission" date="2014-01" db="EMBL/GenBank/DDBJ databases">
        <title>Roseivivax isoporae LMG 25204 Genome Sequencing.</title>
        <authorList>
            <person name="Lai Q."/>
            <person name="Li G."/>
            <person name="Shao Z."/>
        </authorList>
    </citation>
    <scope>NUCLEOTIDE SEQUENCE [LARGE SCALE GENOMIC DNA]</scope>
    <source>
        <strain evidence="2 3">LMG 25204</strain>
    </source>
</reference>
<evidence type="ECO:0000313" key="2">
    <source>
        <dbReference type="EMBL" id="ETX26825.1"/>
    </source>
</evidence>
<dbReference type="PANTHER" id="PTHR31360:SF0">
    <property type="entry name" value="OIL BODY-ASSOCIATED PROTEIN 1B"/>
    <property type="match status" value="1"/>
</dbReference>
<dbReference type="PANTHER" id="PTHR31360">
    <property type="match status" value="1"/>
</dbReference>
<dbReference type="PATRIC" id="fig|1449351.3.peg.4289"/>
<evidence type="ECO:0000313" key="3">
    <source>
        <dbReference type="Proteomes" id="UP000023430"/>
    </source>
</evidence>
<protein>
    <recommendedName>
        <fullName evidence="4">Outer membrane or secreted lipoprotein</fullName>
    </recommendedName>
</protein>
<dbReference type="STRING" id="1449351.RISW2_19065"/>
<accession>X7F210</accession>
<proteinExistence type="predicted"/>
<dbReference type="Pfam" id="PF06884">
    <property type="entry name" value="DUF1264"/>
    <property type="match status" value="1"/>
</dbReference>
<dbReference type="Proteomes" id="UP000023430">
    <property type="component" value="Unassembled WGS sequence"/>
</dbReference>
<evidence type="ECO:0008006" key="4">
    <source>
        <dbReference type="Google" id="ProtNLM"/>
    </source>
</evidence>
<dbReference type="AlphaFoldDB" id="X7F210"/>
<feature type="region of interest" description="Disordered" evidence="1">
    <location>
        <begin position="192"/>
        <end position="237"/>
    </location>
</feature>
<feature type="compositionally biased region" description="Basic and acidic residues" evidence="1">
    <location>
        <begin position="223"/>
        <end position="237"/>
    </location>
</feature>
<comment type="caution">
    <text evidence="2">The sequence shown here is derived from an EMBL/GenBank/DDBJ whole genome shotgun (WGS) entry which is preliminary data.</text>
</comment>
<gene>
    <name evidence="2" type="ORF">RISW2_19065</name>
</gene>
<keyword evidence="3" id="KW-1185">Reference proteome</keyword>
<organism evidence="2 3">
    <name type="scientific">Roseivivax isoporae LMG 25204</name>
    <dbReference type="NCBI Taxonomy" id="1449351"/>
    <lineage>
        <taxon>Bacteria</taxon>
        <taxon>Pseudomonadati</taxon>
        <taxon>Pseudomonadota</taxon>
        <taxon>Alphaproteobacteria</taxon>
        <taxon>Rhodobacterales</taxon>
        <taxon>Roseobacteraceae</taxon>
        <taxon>Roseivivax</taxon>
    </lineage>
</organism>
<name>X7F210_9RHOB</name>